<dbReference type="EMBL" id="CP041242">
    <property type="protein sequence ID" value="QDH68748.1"/>
    <property type="molecule type" value="Genomic_DNA"/>
</dbReference>
<reference evidence="6 7" key="1">
    <citation type="submission" date="2019-06" db="EMBL/GenBank/DDBJ databases">
        <title>Lysobacter alkalisoli sp. nov. isolated from saline-alkali soil.</title>
        <authorList>
            <person name="Sun J.-Q."/>
            <person name="Xu L."/>
        </authorList>
    </citation>
    <scope>NUCLEOTIDE SEQUENCE [LARGE SCALE GENOMIC DNA]</scope>
    <source>
        <strain evidence="6 7">SJ-36</strain>
    </source>
</reference>
<dbReference type="REBASE" id="344812">
    <property type="entry name" value="S.LspSJ36ORF445P"/>
</dbReference>
<dbReference type="PANTHER" id="PTHR30408">
    <property type="entry name" value="TYPE-1 RESTRICTION ENZYME ECOKI SPECIFICITY PROTEIN"/>
    <property type="match status" value="1"/>
</dbReference>
<dbReference type="PANTHER" id="PTHR30408:SF12">
    <property type="entry name" value="TYPE I RESTRICTION ENZYME MJAVIII SPECIFICITY SUBUNIT"/>
    <property type="match status" value="1"/>
</dbReference>
<dbReference type="Pfam" id="PF01420">
    <property type="entry name" value="Methylase_S"/>
    <property type="match status" value="2"/>
</dbReference>
<dbReference type="InterPro" id="IPR052021">
    <property type="entry name" value="Type-I_RS_S_subunit"/>
</dbReference>
<evidence type="ECO:0000313" key="7">
    <source>
        <dbReference type="Proteomes" id="UP000317199"/>
    </source>
</evidence>
<dbReference type="AlphaFoldDB" id="A0A514BMY0"/>
<dbReference type="InterPro" id="IPR000055">
    <property type="entry name" value="Restrct_endonuc_typeI_TRD"/>
</dbReference>
<evidence type="ECO:0000259" key="5">
    <source>
        <dbReference type="Pfam" id="PF01420"/>
    </source>
</evidence>
<feature type="domain" description="Type I restriction modification DNA specificity" evidence="5">
    <location>
        <begin position="23"/>
        <end position="195"/>
    </location>
</feature>
<dbReference type="GO" id="GO:0004519">
    <property type="term" value="F:endonuclease activity"/>
    <property type="evidence" value="ECO:0007669"/>
    <property type="project" value="UniProtKB-KW"/>
</dbReference>
<keyword evidence="6" id="KW-0255">Endonuclease</keyword>
<gene>
    <name evidence="6" type="ORF">FKV23_00435</name>
</gene>
<keyword evidence="6" id="KW-0378">Hydrolase</keyword>
<sequence>MTLETTAKRKDNATRQATTHHFDEYPLGEIAMVQQGYTFSPTYQGQAAGKWLYVKVGDLNAHGNTKYLDKTLNYVDDSVIEEMGVKPFPPGSIVFPRVGAALRNNNKRILRHASLTDDNVIVVAVRDTHSCSSEYLYYWFDFQDLQHFCNDGTVPVINGKNLKRQRVSLPNFELQQEIASLLSTWDTAIQKIEQLIAAKERHYSHELSCLISRGQHPHAHVGTFAGEVSTRNRSGNEARVLSMTNSRGFVLPEDQFERRVASADLSNYKVVRRGQYAYNPSRINVGSIARLDGWDDGVLSPMYVVFRLDEEKVNSDYFLHWLNSHEARQRIKNSAQGSVRETVSFSEFAAITIPLPDTNTQAAIARYLNALREEIDLLGQSVAALKTQKRGLMQKLLTGRWRITSNLDGNNQ</sequence>
<dbReference type="GO" id="GO:0003677">
    <property type="term" value="F:DNA binding"/>
    <property type="evidence" value="ECO:0007669"/>
    <property type="project" value="UniProtKB-KW"/>
</dbReference>
<dbReference type="Gene3D" id="3.90.220.20">
    <property type="entry name" value="DNA methylase specificity domains"/>
    <property type="match status" value="2"/>
</dbReference>
<evidence type="ECO:0000256" key="1">
    <source>
        <dbReference type="ARBA" id="ARBA00010923"/>
    </source>
</evidence>
<keyword evidence="7" id="KW-1185">Reference proteome</keyword>
<dbReference type="RefSeq" id="WP_141622091.1">
    <property type="nucleotide sequence ID" value="NZ_CP041242.1"/>
</dbReference>
<dbReference type="Proteomes" id="UP000317199">
    <property type="component" value="Chromosome"/>
</dbReference>
<dbReference type="SUPFAM" id="SSF116734">
    <property type="entry name" value="DNA methylase specificity domain"/>
    <property type="match status" value="2"/>
</dbReference>
<accession>A0A514BMY0</accession>
<organism evidence="6 7">
    <name type="scientific">Marilutibacter alkalisoli</name>
    <dbReference type="NCBI Taxonomy" id="2591633"/>
    <lineage>
        <taxon>Bacteria</taxon>
        <taxon>Pseudomonadati</taxon>
        <taxon>Pseudomonadota</taxon>
        <taxon>Gammaproteobacteria</taxon>
        <taxon>Lysobacterales</taxon>
        <taxon>Lysobacteraceae</taxon>
        <taxon>Marilutibacter</taxon>
    </lineage>
</organism>
<protein>
    <submittedName>
        <fullName evidence="6">Restriction endonuclease subunit S</fullName>
    </submittedName>
</protein>
<name>A0A514BMY0_9GAMM</name>
<evidence type="ECO:0000256" key="3">
    <source>
        <dbReference type="ARBA" id="ARBA00023125"/>
    </source>
</evidence>
<dbReference type="KEGG" id="lyj:FKV23_00435"/>
<feature type="domain" description="Type I restriction modification DNA specificity" evidence="5">
    <location>
        <begin position="303"/>
        <end position="384"/>
    </location>
</feature>
<feature type="compositionally biased region" description="Basic and acidic residues" evidence="4">
    <location>
        <begin position="1"/>
        <end position="13"/>
    </location>
</feature>
<proteinExistence type="inferred from homology"/>
<feature type="region of interest" description="Disordered" evidence="4">
    <location>
        <begin position="1"/>
        <end position="20"/>
    </location>
</feature>
<keyword evidence="2" id="KW-0680">Restriction system</keyword>
<comment type="similarity">
    <text evidence="1">Belongs to the type-I restriction system S methylase family.</text>
</comment>
<dbReference type="GO" id="GO:0009307">
    <property type="term" value="P:DNA restriction-modification system"/>
    <property type="evidence" value="ECO:0007669"/>
    <property type="project" value="UniProtKB-KW"/>
</dbReference>
<dbReference type="InterPro" id="IPR044946">
    <property type="entry name" value="Restrct_endonuc_typeI_TRD_sf"/>
</dbReference>
<keyword evidence="3" id="KW-0238">DNA-binding</keyword>
<keyword evidence="6" id="KW-0540">Nuclease</keyword>
<evidence type="ECO:0000256" key="2">
    <source>
        <dbReference type="ARBA" id="ARBA00022747"/>
    </source>
</evidence>
<evidence type="ECO:0000313" key="6">
    <source>
        <dbReference type="EMBL" id="QDH68748.1"/>
    </source>
</evidence>
<dbReference type="OrthoDB" id="9798929at2"/>
<evidence type="ECO:0000256" key="4">
    <source>
        <dbReference type="SAM" id="MobiDB-lite"/>
    </source>
</evidence>